<reference evidence="3" key="1">
    <citation type="submission" date="2017-09" db="EMBL/GenBank/DDBJ databases">
        <title>Contemporary evolution of a Lepidopteran species, Heliothis virescens, in response to modern agricultural practices.</title>
        <authorList>
            <person name="Fritz M.L."/>
            <person name="Deyonke A.M."/>
            <person name="Papanicolaou A."/>
            <person name="Micinski S."/>
            <person name="Westbrook J."/>
            <person name="Gould F."/>
        </authorList>
    </citation>
    <scope>NUCLEOTIDE SEQUENCE [LARGE SCALE GENOMIC DNA]</scope>
    <source>
        <strain evidence="3">HvINT-</strain>
        <tissue evidence="3">Whole body</tissue>
    </source>
</reference>
<name>A0A2A4J3N9_HELVI</name>
<protein>
    <recommendedName>
        <fullName evidence="2">Chorein N-terminal domain-containing protein</fullName>
    </recommendedName>
</protein>
<sequence length="432" mass="48210">MLEGLVAWVLNNYLGKYVENLNTDQLSVALLSGKVELENLPLKKDALRHLGLPVEIKAGFIGKVQLQVPVRQIRSAPWLIAIEKLYLVATPINLDEWDCSVEASIAHERKTALLDALEAQWRAEHEAADAGYYATSYSSWLSYGTGLLANIVENLQLKLNDVHIRYEDAITGAMPFACGLTAESLCAESCDSEWRRGFTLLSDPDGCSFKLLELHNLAVYWDPMPVPAGMFASCTISELTSRMSETWRGSHSFLVRPASARARVRRERTEQPLRSRARPRMAAHLTLDTVALCLTSRQYNEAPKPTWESCVVRARQTREYVAACLVTLSNPAATLPADRKAAKDEFEWRMPLHLLKALREVAMRKVPKSTPVSTPDTPASSGRSMLVHWFPQWLGWDTVFGKFEFILNKGSLNLCMEGGAEEAGGMELQFSA</sequence>
<dbReference type="PANTHER" id="PTHR16166:SF141">
    <property type="entry name" value="INTERMEMBRANE LIPID TRANSFER PROTEIN VPS13D"/>
    <property type="match status" value="1"/>
</dbReference>
<dbReference type="EMBL" id="NWSH01003438">
    <property type="protein sequence ID" value="PCG66298.1"/>
    <property type="molecule type" value="Genomic_DNA"/>
</dbReference>
<evidence type="ECO:0000259" key="2">
    <source>
        <dbReference type="Pfam" id="PF12624"/>
    </source>
</evidence>
<dbReference type="GO" id="GO:0007005">
    <property type="term" value="P:mitochondrion organization"/>
    <property type="evidence" value="ECO:0007669"/>
    <property type="project" value="TreeGrafter"/>
</dbReference>
<dbReference type="EMBL" id="NWSH01003438">
    <property type="protein sequence ID" value="PCG66297.1"/>
    <property type="molecule type" value="Genomic_DNA"/>
</dbReference>
<dbReference type="InterPro" id="IPR026847">
    <property type="entry name" value="VPS13"/>
</dbReference>
<dbReference type="STRING" id="7102.A0A2A4J3N9"/>
<dbReference type="PANTHER" id="PTHR16166">
    <property type="entry name" value="VACUOLAR PROTEIN SORTING-ASSOCIATED PROTEIN VPS13"/>
    <property type="match status" value="1"/>
</dbReference>
<dbReference type="InterPro" id="IPR026854">
    <property type="entry name" value="VPS13_N"/>
</dbReference>
<gene>
    <name evidence="3" type="ORF">B5V51_7865</name>
</gene>
<evidence type="ECO:0000313" key="3">
    <source>
        <dbReference type="EMBL" id="PCG66298.1"/>
    </source>
</evidence>
<proteinExistence type="predicted"/>
<evidence type="ECO:0000256" key="1">
    <source>
        <dbReference type="ARBA" id="ARBA00022448"/>
    </source>
</evidence>
<dbReference type="AlphaFoldDB" id="A0A2A4J3N9"/>
<dbReference type="GO" id="GO:0045053">
    <property type="term" value="P:protein retention in Golgi apparatus"/>
    <property type="evidence" value="ECO:0007669"/>
    <property type="project" value="TreeGrafter"/>
</dbReference>
<feature type="domain" description="Chorein N-terminal" evidence="2">
    <location>
        <begin position="1"/>
        <end position="300"/>
    </location>
</feature>
<dbReference type="GO" id="GO:0006623">
    <property type="term" value="P:protein targeting to vacuole"/>
    <property type="evidence" value="ECO:0007669"/>
    <property type="project" value="TreeGrafter"/>
</dbReference>
<organism evidence="3">
    <name type="scientific">Heliothis virescens</name>
    <name type="common">Tobacco budworm moth</name>
    <dbReference type="NCBI Taxonomy" id="7102"/>
    <lineage>
        <taxon>Eukaryota</taxon>
        <taxon>Metazoa</taxon>
        <taxon>Ecdysozoa</taxon>
        <taxon>Arthropoda</taxon>
        <taxon>Hexapoda</taxon>
        <taxon>Insecta</taxon>
        <taxon>Pterygota</taxon>
        <taxon>Neoptera</taxon>
        <taxon>Endopterygota</taxon>
        <taxon>Lepidoptera</taxon>
        <taxon>Glossata</taxon>
        <taxon>Ditrysia</taxon>
        <taxon>Noctuoidea</taxon>
        <taxon>Noctuidae</taxon>
        <taxon>Heliothinae</taxon>
        <taxon>Heliothis</taxon>
    </lineage>
</organism>
<keyword evidence="1" id="KW-0813">Transport</keyword>
<comment type="caution">
    <text evidence="3">The sequence shown here is derived from an EMBL/GenBank/DDBJ whole genome shotgun (WGS) entry which is preliminary data.</text>
</comment>
<dbReference type="Pfam" id="PF12624">
    <property type="entry name" value="VPS13_N"/>
    <property type="match status" value="1"/>
</dbReference>
<accession>A0A2A4J3N9</accession>